<evidence type="ECO:0000256" key="2">
    <source>
        <dbReference type="ARBA" id="ARBA00010792"/>
    </source>
</evidence>
<feature type="transmembrane region" description="Helical" evidence="7">
    <location>
        <begin position="157"/>
        <end position="179"/>
    </location>
</feature>
<evidence type="ECO:0000256" key="4">
    <source>
        <dbReference type="ARBA" id="ARBA00022692"/>
    </source>
</evidence>
<protein>
    <submittedName>
        <fullName evidence="9">Membrane protein</fullName>
    </submittedName>
</protein>
<dbReference type="eggNOG" id="COG0586">
    <property type="taxonomic scope" value="Bacteria"/>
</dbReference>
<sequence length="248" mass="27259">MTCTVVAVTIALGPDWLDPEKLLTMLGPWMLVGLCLIVFAECGLLVGFFLPGDSLLFTAGLFVAAGHISTPLWLVCALLTVCAFVGNVCGYYIGQKAGPALFSKPESKIFKKEYVDKTQEFFDKYGPRAIVLARFVPIVRTFITAMAGVGRMDPKKYFTYSAIGGVAWAAGLTVLGYFLGQVEFIRKNLELTLIAIVLISVVPIIFEVIKARKENKSLLQEEADDITQVMDAQVHQDDSTQIIPRVER</sequence>
<dbReference type="EMBL" id="JYJG01000290">
    <property type="protein sequence ID" value="KJK43494.1"/>
    <property type="molecule type" value="Genomic_DNA"/>
</dbReference>
<evidence type="ECO:0000256" key="7">
    <source>
        <dbReference type="RuleBase" id="RU367016"/>
    </source>
</evidence>
<keyword evidence="3 7" id="KW-1003">Cell membrane</keyword>
<evidence type="ECO:0000313" key="10">
    <source>
        <dbReference type="Proteomes" id="UP000033393"/>
    </source>
</evidence>
<dbReference type="Proteomes" id="UP000033393">
    <property type="component" value="Unassembled WGS sequence"/>
</dbReference>
<dbReference type="STRING" id="68170.GCA_000974445_09277"/>
<feature type="transmembrane region" description="Helical" evidence="7">
    <location>
        <begin position="71"/>
        <end position="93"/>
    </location>
</feature>
<keyword evidence="6 7" id="KW-0472">Membrane</keyword>
<feature type="transmembrane region" description="Helical" evidence="7">
    <location>
        <begin position="191"/>
        <end position="209"/>
    </location>
</feature>
<accession>A0A0F0GJ02</accession>
<evidence type="ECO:0000256" key="6">
    <source>
        <dbReference type="ARBA" id="ARBA00023136"/>
    </source>
</evidence>
<evidence type="ECO:0000256" key="5">
    <source>
        <dbReference type="ARBA" id="ARBA00022989"/>
    </source>
</evidence>
<feature type="transmembrane region" description="Helical" evidence="7">
    <location>
        <begin position="129"/>
        <end position="150"/>
    </location>
</feature>
<dbReference type="AlphaFoldDB" id="A0A0F0GJ02"/>
<dbReference type="PANTHER" id="PTHR30353:SF0">
    <property type="entry name" value="TRANSMEMBRANE PROTEIN"/>
    <property type="match status" value="1"/>
</dbReference>
<dbReference type="PANTHER" id="PTHR30353">
    <property type="entry name" value="INNER MEMBRANE PROTEIN DEDA-RELATED"/>
    <property type="match status" value="1"/>
</dbReference>
<dbReference type="Pfam" id="PF09335">
    <property type="entry name" value="VTT_dom"/>
    <property type="match status" value="1"/>
</dbReference>
<evidence type="ECO:0000256" key="3">
    <source>
        <dbReference type="ARBA" id="ARBA00022475"/>
    </source>
</evidence>
<organism evidence="9 10">
    <name type="scientific">Lentzea aerocolonigenes</name>
    <name type="common">Lechevalieria aerocolonigenes</name>
    <name type="synonym">Saccharothrix aerocolonigenes</name>
    <dbReference type="NCBI Taxonomy" id="68170"/>
    <lineage>
        <taxon>Bacteria</taxon>
        <taxon>Bacillati</taxon>
        <taxon>Actinomycetota</taxon>
        <taxon>Actinomycetes</taxon>
        <taxon>Pseudonocardiales</taxon>
        <taxon>Pseudonocardiaceae</taxon>
        <taxon>Lentzea</taxon>
    </lineage>
</organism>
<comment type="caution">
    <text evidence="9">The sequence shown here is derived from an EMBL/GenBank/DDBJ whole genome shotgun (WGS) entry which is preliminary data.</text>
</comment>
<keyword evidence="5 7" id="KW-1133">Transmembrane helix</keyword>
<dbReference type="GO" id="GO:0005886">
    <property type="term" value="C:plasma membrane"/>
    <property type="evidence" value="ECO:0007669"/>
    <property type="project" value="UniProtKB-SubCell"/>
</dbReference>
<feature type="transmembrane region" description="Helical" evidence="7">
    <location>
        <begin position="26"/>
        <end position="50"/>
    </location>
</feature>
<keyword evidence="10" id="KW-1185">Reference proteome</keyword>
<dbReference type="InterPro" id="IPR032816">
    <property type="entry name" value="VTT_dom"/>
</dbReference>
<keyword evidence="4 7" id="KW-0812">Transmembrane</keyword>
<reference evidence="9 10" key="1">
    <citation type="submission" date="2015-02" db="EMBL/GenBank/DDBJ databases">
        <authorList>
            <person name="Ju K.-S."/>
            <person name="Doroghazi J.R."/>
            <person name="Metcalf W."/>
        </authorList>
    </citation>
    <scope>NUCLEOTIDE SEQUENCE [LARGE SCALE GENOMIC DNA]</scope>
    <source>
        <strain evidence="9 10">NRRL B-16140</strain>
    </source>
</reference>
<gene>
    <name evidence="9" type="ORF">UK23_33130</name>
</gene>
<name>A0A0F0GJ02_LENAE</name>
<dbReference type="InterPro" id="IPR032818">
    <property type="entry name" value="DedA-like"/>
</dbReference>
<evidence type="ECO:0000256" key="1">
    <source>
        <dbReference type="ARBA" id="ARBA00004651"/>
    </source>
</evidence>
<dbReference type="PATRIC" id="fig|68170.10.peg.8609"/>
<comment type="subcellular location">
    <subcellularLocation>
        <location evidence="1 7">Cell membrane</location>
        <topology evidence="1 7">Multi-pass membrane protein</topology>
    </subcellularLocation>
</comment>
<evidence type="ECO:0000313" key="9">
    <source>
        <dbReference type="EMBL" id="KJK43494.1"/>
    </source>
</evidence>
<proteinExistence type="inferred from homology"/>
<comment type="similarity">
    <text evidence="2 7">Belongs to the DedA family.</text>
</comment>
<evidence type="ECO:0000259" key="8">
    <source>
        <dbReference type="Pfam" id="PF09335"/>
    </source>
</evidence>
<feature type="domain" description="VTT" evidence="8">
    <location>
        <begin position="51"/>
        <end position="177"/>
    </location>
</feature>